<feature type="transmembrane region" description="Helical" evidence="5">
    <location>
        <begin position="87"/>
        <end position="111"/>
    </location>
</feature>
<keyword evidence="2 5" id="KW-0812">Transmembrane</keyword>
<dbReference type="SUPFAM" id="SSF103473">
    <property type="entry name" value="MFS general substrate transporter"/>
    <property type="match status" value="1"/>
</dbReference>
<dbReference type="InterPro" id="IPR021842">
    <property type="entry name" value="DUF3435"/>
</dbReference>
<dbReference type="Pfam" id="PF11917">
    <property type="entry name" value="DUF3435"/>
    <property type="match status" value="1"/>
</dbReference>
<evidence type="ECO:0000256" key="3">
    <source>
        <dbReference type="ARBA" id="ARBA00022989"/>
    </source>
</evidence>
<dbReference type="InterPro" id="IPR036259">
    <property type="entry name" value="MFS_trans_sf"/>
</dbReference>
<organism evidence="6 7">
    <name type="scientific">Gomphillus americanus</name>
    <dbReference type="NCBI Taxonomy" id="1940652"/>
    <lineage>
        <taxon>Eukaryota</taxon>
        <taxon>Fungi</taxon>
        <taxon>Dikarya</taxon>
        <taxon>Ascomycota</taxon>
        <taxon>Pezizomycotina</taxon>
        <taxon>Lecanoromycetes</taxon>
        <taxon>OSLEUM clade</taxon>
        <taxon>Ostropomycetidae</taxon>
        <taxon>Ostropales</taxon>
        <taxon>Graphidaceae</taxon>
        <taxon>Gomphilloideae</taxon>
        <taxon>Gomphillus</taxon>
    </lineage>
</organism>
<evidence type="ECO:0000256" key="5">
    <source>
        <dbReference type="SAM" id="Phobius"/>
    </source>
</evidence>
<accession>A0A8H3FC92</accession>
<dbReference type="AlphaFoldDB" id="A0A8H3FC92"/>
<reference evidence="6" key="1">
    <citation type="submission" date="2021-03" db="EMBL/GenBank/DDBJ databases">
        <authorList>
            <person name="Tagirdzhanova G."/>
        </authorList>
    </citation>
    <scope>NUCLEOTIDE SEQUENCE</scope>
</reference>
<proteinExistence type="predicted"/>
<comment type="caution">
    <text evidence="6">The sequence shown here is derived from an EMBL/GenBank/DDBJ whole genome shotgun (WGS) entry which is preliminary data.</text>
</comment>
<sequence length="279" mass="30594">MPLLTSCILAAMTGTTLTGKFHYYQPFMLLGAILLTAGSVVLKILHTDESAAKWVVGKVLASAETGLGSPLPLLAVQNALQSEDVPIGYAIVLMAGYLGSSIALAIAQAVFASRLKSDIYKDLPDLDPYAIINAGAIDLRDLVPQDLYPQALRLYRPASKAIRDRVMRHNPKAKTFQYPDPKLNFSVQATMLEHPTDKALQKIMSHMSLTHDPCAPAFAPKYYIEVLPQDDELLHKQKERETLSTQLKLESGAVKYADAATRKRYSKLGSTMNAAKIRP</sequence>
<feature type="transmembrane region" description="Helical" evidence="5">
    <location>
        <begin position="28"/>
        <end position="45"/>
    </location>
</feature>
<comment type="subcellular location">
    <subcellularLocation>
        <location evidence="1">Membrane</location>
        <topology evidence="1">Multi-pass membrane protein</topology>
    </subcellularLocation>
</comment>
<dbReference type="PANTHER" id="PTHR23501:SF198">
    <property type="entry name" value="AZOLE RESISTANCE PROTEIN 1-RELATED"/>
    <property type="match status" value="1"/>
</dbReference>
<evidence type="ECO:0000256" key="1">
    <source>
        <dbReference type="ARBA" id="ARBA00004141"/>
    </source>
</evidence>
<gene>
    <name evidence="6" type="ORF">GOMPHAMPRED_001955</name>
</gene>
<dbReference type="OrthoDB" id="4485682at2759"/>
<keyword evidence="4 5" id="KW-0472">Membrane</keyword>
<keyword evidence="7" id="KW-1185">Reference proteome</keyword>
<dbReference type="EMBL" id="CAJPDQ010000015">
    <property type="protein sequence ID" value="CAF9920012.1"/>
    <property type="molecule type" value="Genomic_DNA"/>
</dbReference>
<dbReference type="Proteomes" id="UP000664169">
    <property type="component" value="Unassembled WGS sequence"/>
</dbReference>
<protein>
    <submittedName>
        <fullName evidence="6">Uncharacterized protein</fullName>
    </submittedName>
</protein>
<keyword evidence="3 5" id="KW-1133">Transmembrane helix</keyword>
<evidence type="ECO:0000256" key="4">
    <source>
        <dbReference type="ARBA" id="ARBA00023136"/>
    </source>
</evidence>
<dbReference type="GO" id="GO:0005886">
    <property type="term" value="C:plasma membrane"/>
    <property type="evidence" value="ECO:0007669"/>
    <property type="project" value="TreeGrafter"/>
</dbReference>
<dbReference type="GO" id="GO:0022857">
    <property type="term" value="F:transmembrane transporter activity"/>
    <property type="evidence" value="ECO:0007669"/>
    <property type="project" value="TreeGrafter"/>
</dbReference>
<evidence type="ECO:0000256" key="2">
    <source>
        <dbReference type="ARBA" id="ARBA00022692"/>
    </source>
</evidence>
<evidence type="ECO:0000313" key="6">
    <source>
        <dbReference type="EMBL" id="CAF9920012.1"/>
    </source>
</evidence>
<evidence type="ECO:0000313" key="7">
    <source>
        <dbReference type="Proteomes" id="UP000664169"/>
    </source>
</evidence>
<dbReference type="PANTHER" id="PTHR23501">
    <property type="entry name" value="MAJOR FACILITATOR SUPERFAMILY"/>
    <property type="match status" value="1"/>
</dbReference>
<name>A0A8H3FC92_9LECA</name>